<dbReference type="EMBL" id="CAJNNV010024352">
    <property type="protein sequence ID" value="CAE8609561.1"/>
    <property type="molecule type" value="Genomic_DNA"/>
</dbReference>
<gene>
    <name evidence="1" type="ORF">PGLA1383_LOCUS27388</name>
</gene>
<reference evidence="1" key="1">
    <citation type="submission" date="2021-02" db="EMBL/GenBank/DDBJ databases">
        <authorList>
            <person name="Dougan E. K."/>
            <person name="Rhodes N."/>
            <person name="Thang M."/>
            <person name="Chan C."/>
        </authorList>
    </citation>
    <scope>NUCLEOTIDE SEQUENCE</scope>
</reference>
<comment type="caution">
    <text evidence="1">The sequence shown here is derived from an EMBL/GenBank/DDBJ whole genome shotgun (WGS) entry which is preliminary data.</text>
</comment>
<accession>A0A813FGA5</accession>
<feature type="non-terminal residue" evidence="1">
    <location>
        <position position="221"/>
    </location>
</feature>
<evidence type="ECO:0000313" key="2">
    <source>
        <dbReference type="Proteomes" id="UP000654075"/>
    </source>
</evidence>
<keyword evidence="2" id="KW-1185">Reference proteome</keyword>
<organism evidence="1 2">
    <name type="scientific">Polarella glacialis</name>
    <name type="common">Dinoflagellate</name>
    <dbReference type="NCBI Taxonomy" id="89957"/>
    <lineage>
        <taxon>Eukaryota</taxon>
        <taxon>Sar</taxon>
        <taxon>Alveolata</taxon>
        <taxon>Dinophyceae</taxon>
        <taxon>Suessiales</taxon>
        <taxon>Suessiaceae</taxon>
        <taxon>Polarella</taxon>
    </lineage>
</organism>
<evidence type="ECO:0000313" key="1">
    <source>
        <dbReference type="EMBL" id="CAE8609561.1"/>
    </source>
</evidence>
<sequence length="221" mass="23954">MDALQGSTLEETFRHPDAEGPGLQAAQIADALLRGVDRCHQQQVLILGLCPSAVWVCSPMSGSRVSILDWSSAERFVVESAELSTFCEERRKGGPKGHPVFVRCDTYQEVPWTDLLPLHHVRSLLASKAQAARGSQKSSNSLGVQPLVSRTVSVQGHCSLHYASLEQLHKLILSFEDANLAPPAAQSWGKDRLGAAAIVDDLTVHWHEKGDGYAQTGVPVT</sequence>
<name>A0A813FGA5_POLGL</name>
<protein>
    <submittedName>
        <fullName evidence="1">Uncharacterized protein</fullName>
    </submittedName>
</protein>
<proteinExistence type="predicted"/>
<dbReference type="AlphaFoldDB" id="A0A813FGA5"/>
<dbReference type="Proteomes" id="UP000654075">
    <property type="component" value="Unassembled WGS sequence"/>
</dbReference>